<sequence>MNIYEDCACSSILNATHMTKDFINKLTNYFDDEELIYDIRLIITELLVNCVQHGNKNDYSKKISLSVEIVDNKIIMKVKDQGEGVKQEITAKVEDCETCGRGLLIVKKLTDNLIFNKNEIVAELYL</sequence>
<keyword evidence="2" id="KW-1185">Reference proteome</keyword>
<name>A0AC61MRX8_9FIRM</name>
<reference evidence="1 2" key="1">
    <citation type="journal article" date="2022" name="Int. J. Syst. Evol. Microbiol.">
        <title>Miniphocaeibacter halophilus sp. nov., an ammonium-tolerant acetate-producing bacterium isolated from a biogas system.</title>
        <authorList>
            <person name="Schnurer A."/>
            <person name="Singh A."/>
            <person name="Bi S."/>
            <person name="Qiao W."/>
            <person name="Westerholm M."/>
        </authorList>
    </citation>
    <scope>NUCLEOTIDE SEQUENCE [LARGE SCALE GENOMIC DNA]</scope>
    <source>
        <strain evidence="1 2">AMB_01</strain>
    </source>
</reference>
<proteinExistence type="predicted"/>
<protein>
    <submittedName>
        <fullName evidence="1">ATP-binding protein</fullName>
    </submittedName>
</protein>
<organism evidence="1 2">
    <name type="scientific">Miniphocaeibacter halophilus</name>
    <dbReference type="NCBI Taxonomy" id="2931922"/>
    <lineage>
        <taxon>Bacteria</taxon>
        <taxon>Bacillati</taxon>
        <taxon>Bacillota</taxon>
        <taxon>Tissierellia</taxon>
        <taxon>Tissierellales</taxon>
        <taxon>Peptoniphilaceae</taxon>
        <taxon>Miniphocaeibacter</taxon>
    </lineage>
</organism>
<gene>
    <name evidence="1" type="ORF">JFY71_07515</name>
</gene>
<evidence type="ECO:0000313" key="2">
    <source>
        <dbReference type="Proteomes" id="UP000595814"/>
    </source>
</evidence>
<keyword evidence="1" id="KW-0547">Nucleotide-binding</keyword>
<accession>A0AC61MRX8</accession>
<dbReference type="EMBL" id="CP066744">
    <property type="protein sequence ID" value="QQK07171.1"/>
    <property type="molecule type" value="Genomic_DNA"/>
</dbReference>
<dbReference type="Proteomes" id="UP000595814">
    <property type="component" value="Chromosome"/>
</dbReference>
<evidence type="ECO:0000313" key="1">
    <source>
        <dbReference type="EMBL" id="QQK07171.1"/>
    </source>
</evidence>
<keyword evidence="1" id="KW-0067">ATP-binding</keyword>